<keyword evidence="11" id="KW-1185">Reference proteome</keyword>
<keyword evidence="6 7" id="KW-0472">Membrane</keyword>
<dbReference type="PROSITE" id="PS50929">
    <property type="entry name" value="ABC_TM1F"/>
    <property type="match status" value="1"/>
</dbReference>
<dbReference type="InterPro" id="IPR003593">
    <property type="entry name" value="AAA+_ATPase"/>
</dbReference>
<dbReference type="SUPFAM" id="SSF90123">
    <property type="entry name" value="ABC transporter transmembrane region"/>
    <property type="match status" value="1"/>
</dbReference>
<dbReference type="Pfam" id="PF00005">
    <property type="entry name" value="ABC_tran"/>
    <property type="match status" value="1"/>
</dbReference>
<gene>
    <name evidence="10" type="ORF">INF20_02840</name>
</gene>
<dbReference type="InterPro" id="IPR036640">
    <property type="entry name" value="ABC1_TM_sf"/>
</dbReference>
<proteinExistence type="predicted"/>
<feature type="transmembrane region" description="Helical" evidence="7">
    <location>
        <begin position="133"/>
        <end position="154"/>
    </location>
</feature>
<dbReference type="Proteomes" id="UP001516588">
    <property type="component" value="Unassembled WGS sequence"/>
</dbReference>
<evidence type="ECO:0000256" key="3">
    <source>
        <dbReference type="ARBA" id="ARBA00022741"/>
    </source>
</evidence>
<dbReference type="Gene3D" id="1.20.1560.10">
    <property type="entry name" value="ABC transporter type 1, transmembrane domain"/>
    <property type="match status" value="1"/>
</dbReference>
<dbReference type="InterPro" id="IPR027417">
    <property type="entry name" value="P-loop_NTPase"/>
</dbReference>
<name>A0ABR9QXD2_9FIRM</name>
<dbReference type="PANTHER" id="PTHR24221:SF653">
    <property type="entry name" value="TRANSPORT ATP-BINDING PROTEIN CYDC"/>
    <property type="match status" value="1"/>
</dbReference>
<dbReference type="Pfam" id="PF00664">
    <property type="entry name" value="ABC_membrane"/>
    <property type="match status" value="1"/>
</dbReference>
<dbReference type="EMBL" id="JADCKA010000003">
    <property type="protein sequence ID" value="MBE5035215.1"/>
    <property type="molecule type" value="Genomic_DNA"/>
</dbReference>
<dbReference type="SMART" id="SM00382">
    <property type="entry name" value="AAA"/>
    <property type="match status" value="1"/>
</dbReference>
<feature type="transmembrane region" description="Helical" evidence="7">
    <location>
        <begin position="160"/>
        <end position="181"/>
    </location>
</feature>
<feature type="domain" description="ABC transporter" evidence="8">
    <location>
        <begin position="338"/>
        <end position="550"/>
    </location>
</feature>
<organism evidence="10 11">
    <name type="scientific">Gallibacter intestinalis</name>
    <dbReference type="NCBI Taxonomy" id="2779356"/>
    <lineage>
        <taxon>Bacteria</taxon>
        <taxon>Bacillati</taxon>
        <taxon>Bacillota</taxon>
        <taxon>Clostridia</taxon>
        <taxon>Eubacteriales</taxon>
        <taxon>Eubacteriaceae</taxon>
        <taxon>Gallibacter</taxon>
    </lineage>
</organism>
<dbReference type="PANTHER" id="PTHR24221">
    <property type="entry name" value="ATP-BINDING CASSETTE SUB-FAMILY B"/>
    <property type="match status" value="1"/>
</dbReference>
<keyword evidence="4 10" id="KW-0067">ATP-binding</keyword>
<evidence type="ECO:0000256" key="7">
    <source>
        <dbReference type="SAM" id="Phobius"/>
    </source>
</evidence>
<dbReference type="PROSITE" id="PS00211">
    <property type="entry name" value="ABC_TRANSPORTER_1"/>
    <property type="match status" value="1"/>
</dbReference>
<feature type="transmembrane region" description="Helical" evidence="7">
    <location>
        <begin position="20"/>
        <end position="47"/>
    </location>
</feature>
<dbReference type="RefSeq" id="WP_226384884.1">
    <property type="nucleotide sequence ID" value="NZ_JADCKA010000003.1"/>
</dbReference>
<dbReference type="InterPro" id="IPR011527">
    <property type="entry name" value="ABC1_TM_dom"/>
</dbReference>
<dbReference type="PROSITE" id="PS50893">
    <property type="entry name" value="ABC_TRANSPORTER_2"/>
    <property type="match status" value="1"/>
</dbReference>
<evidence type="ECO:0000256" key="2">
    <source>
        <dbReference type="ARBA" id="ARBA00022692"/>
    </source>
</evidence>
<evidence type="ECO:0000256" key="4">
    <source>
        <dbReference type="ARBA" id="ARBA00022840"/>
    </source>
</evidence>
<comment type="caution">
    <text evidence="10">The sequence shown here is derived from an EMBL/GenBank/DDBJ whole genome shotgun (WGS) entry which is preliminary data.</text>
</comment>
<feature type="domain" description="ABC transmembrane type-1" evidence="9">
    <location>
        <begin position="24"/>
        <end position="306"/>
    </location>
</feature>
<dbReference type="InterPro" id="IPR003439">
    <property type="entry name" value="ABC_transporter-like_ATP-bd"/>
</dbReference>
<evidence type="ECO:0000313" key="11">
    <source>
        <dbReference type="Proteomes" id="UP001516588"/>
    </source>
</evidence>
<dbReference type="CDD" id="cd03228">
    <property type="entry name" value="ABCC_MRP_Like"/>
    <property type="match status" value="1"/>
</dbReference>
<dbReference type="InterPro" id="IPR017871">
    <property type="entry name" value="ABC_transporter-like_CS"/>
</dbReference>
<protein>
    <submittedName>
        <fullName evidence="10">ABC transporter ATP-binding protein</fullName>
    </submittedName>
</protein>
<evidence type="ECO:0000256" key="1">
    <source>
        <dbReference type="ARBA" id="ARBA00004651"/>
    </source>
</evidence>
<keyword evidence="3" id="KW-0547">Nucleotide-binding</keyword>
<keyword evidence="2 7" id="KW-0812">Transmembrane</keyword>
<dbReference type="SUPFAM" id="SSF52540">
    <property type="entry name" value="P-loop containing nucleoside triphosphate hydrolases"/>
    <property type="match status" value="1"/>
</dbReference>
<sequence>MRRSSIKIMAQLIGLVKPLIHIMIAAVLLGVAGFICAIGVTVLPAFAIADVLGYEYIEWKIAIALIIVAAVLRGLLHYGEQACNHYIAFKLLALIRHKVFTALRKLAPAKMEGKKKGELIAVLTSDIELLEVFYAHTISPIAIAILTSAIMLAVLSTFGAVPVVVAAIGYICVGVIIPLMVGKKGAGTGMSYRNDFAELNSVVFDNLRGIDEILQYGYGKESYDRIKEGEVKLNCSSKKLKLLEGRQKAITGFAIMLFTFIMLLTCFATYKNGIMGIDETLISTVIMTASFGPVTALSNLSNNLTQTLAAGERVLSVLEEEPQVYDVTDKEIAEFGEVTVDNLSFGYDEEKILQDINFRFEKGKITGILGKSGCGKSTLLKLLMRFWEAESGSITINERNLNDINTNQLRDMQSYVTQETWIFNDTIKDNIAVAKPKASLEEIKKAAEKAGLGGFIANLPKGYDTVTGELGEGLSGGERQRIGIARAFLHNSPMMLLDEPTSNLDALHESYIMDSLASAAEEKTVVLVSHRESTMGIADKVFEMKRERSS</sequence>
<feature type="transmembrane region" description="Helical" evidence="7">
    <location>
        <begin position="249"/>
        <end position="270"/>
    </location>
</feature>
<keyword evidence="5 7" id="KW-1133">Transmembrane helix</keyword>
<evidence type="ECO:0000313" key="10">
    <source>
        <dbReference type="EMBL" id="MBE5035215.1"/>
    </source>
</evidence>
<dbReference type="GO" id="GO:0005524">
    <property type="term" value="F:ATP binding"/>
    <property type="evidence" value="ECO:0007669"/>
    <property type="project" value="UniProtKB-KW"/>
</dbReference>
<evidence type="ECO:0000256" key="5">
    <source>
        <dbReference type="ARBA" id="ARBA00022989"/>
    </source>
</evidence>
<evidence type="ECO:0000259" key="8">
    <source>
        <dbReference type="PROSITE" id="PS50893"/>
    </source>
</evidence>
<comment type="subcellular location">
    <subcellularLocation>
        <location evidence="1">Cell membrane</location>
        <topology evidence="1">Multi-pass membrane protein</topology>
    </subcellularLocation>
</comment>
<feature type="transmembrane region" description="Helical" evidence="7">
    <location>
        <begin position="59"/>
        <end position="76"/>
    </location>
</feature>
<evidence type="ECO:0000256" key="6">
    <source>
        <dbReference type="ARBA" id="ARBA00023136"/>
    </source>
</evidence>
<evidence type="ECO:0000259" key="9">
    <source>
        <dbReference type="PROSITE" id="PS50929"/>
    </source>
</evidence>
<dbReference type="InterPro" id="IPR039421">
    <property type="entry name" value="Type_1_exporter"/>
</dbReference>
<reference evidence="10 11" key="1">
    <citation type="submission" date="2020-10" db="EMBL/GenBank/DDBJ databases">
        <title>ChiBAC.</title>
        <authorList>
            <person name="Zenner C."/>
            <person name="Hitch T.C.A."/>
            <person name="Clavel T."/>
        </authorList>
    </citation>
    <scope>NUCLEOTIDE SEQUENCE [LARGE SCALE GENOMIC DNA]</scope>
    <source>
        <strain evidence="10 11">DSM 108706</strain>
    </source>
</reference>
<accession>A0ABR9QXD2</accession>
<dbReference type="Gene3D" id="3.40.50.300">
    <property type="entry name" value="P-loop containing nucleotide triphosphate hydrolases"/>
    <property type="match status" value="1"/>
</dbReference>